<keyword evidence="3" id="KW-0349">Heme</keyword>
<evidence type="ECO:0000256" key="2">
    <source>
        <dbReference type="ARBA" id="ARBA00010617"/>
    </source>
</evidence>
<keyword evidence="3" id="KW-0560">Oxidoreductase</keyword>
<dbReference type="Pfam" id="PF00067">
    <property type="entry name" value="p450"/>
    <property type="match status" value="1"/>
</dbReference>
<evidence type="ECO:0000256" key="1">
    <source>
        <dbReference type="ARBA" id="ARBA00001971"/>
    </source>
</evidence>
<keyword evidence="3" id="KW-0479">Metal-binding</keyword>
<comment type="cofactor">
    <cofactor evidence="1">
        <name>heme</name>
        <dbReference type="ChEBI" id="CHEBI:30413"/>
    </cofactor>
</comment>
<evidence type="ECO:0000256" key="3">
    <source>
        <dbReference type="RuleBase" id="RU000461"/>
    </source>
</evidence>
<proteinExistence type="inferred from homology"/>
<dbReference type="PANTHER" id="PTHR24305">
    <property type="entry name" value="CYTOCHROME P450"/>
    <property type="match status" value="1"/>
</dbReference>
<dbReference type="AlphaFoldDB" id="A0A844XUY8"/>
<keyword evidence="3" id="KW-0503">Monooxygenase</keyword>
<gene>
    <name evidence="4" type="ORF">GRI42_00130</name>
</gene>
<dbReference type="GO" id="GO:0020037">
    <property type="term" value="F:heme binding"/>
    <property type="evidence" value="ECO:0007669"/>
    <property type="project" value="InterPro"/>
</dbReference>
<comment type="caution">
    <text evidence="4">The sequence shown here is derived from an EMBL/GenBank/DDBJ whole genome shotgun (WGS) entry which is preliminary data.</text>
</comment>
<dbReference type="RefSeq" id="WP_160606056.1">
    <property type="nucleotide sequence ID" value="NZ_WTYF01000002.1"/>
</dbReference>
<dbReference type="GO" id="GO:0005506">
    <property type="term" value="F:iron ion binding"/>
    <property type="evidence" value="ECO:0007669"/>
    <property type="project" value="InterPro"/>
</dbReference>
<name>A0A844XUY8_9SPHN</name>
<dbReference type="InterPro" id="IPR036396">
    <property type="entry name" value="Cyt_P450_sf"/>
</dbReference>
<dbReference type="Proteomes" id="UP000444185">
    <property type="component" value="Unassembled WGS sequence"/>
</dbReference>
<dbReference type="OrthoDB" id="9764248at2"/>
<dbReference type="GO" id="GO:0016705">
    <property type="term" value="F:oxidoreductase activity, acting on paired donors, with incorporation or reduction of molecular oxygen"/>
    <property type="evidence" value="ECO:0007669"/>
    <property type="project" value="InterPro"/>
</dbReference>
<dbReference type="SUPFAM" id="SSF48264">
    <property type="entry name" value="Cytochrome P450"/>
    <property type="match status" value="1"/>
</dbReference>
<dbReference type="InterPro" id="IPR017972">
    <property type="entry name" value="Cyt_P450_CS"/>
</dbReference>
<evidence type="ECO:0000313" key="5">
    <source>
        <dbReference type="Proteomes" id="UP000444185"/>
    </source>
</evidence>
<comment type="similarity">
    <text evidence="2 3">Belongs to the cytochrome P450 family.</text>
</comment>
<keyword evidence="5" id="KW-1185">Reference proteome</keyword>
<keyword evidence="3" id="KW-0408">Iron</keyword>
<dbReference type="PANTHER" id="PTHR24305:SF166">
    <property type="entry name" value="CYTOCHROME P450 12A4, MITOCHONDRIAL-RELATED"/>
    <property type="match status" value="1"/>
</dbReference>
<evidence type="ECO:0000313" key="4">
    <source>
        <dbReference type="EMBL" id="MXO49711.1"/>
    </source>
</evidence>
<accession>A0A844XUY8</accession>
<dbReference type="PROSITE" id="PS00086">
    <property type="entry name" value="CYTOCHROME_P450"/>
    <property type="match status" value="1"/>
</dbReference>
<sequence>MTGKGGGHQPSIDDLPSPKGLPILGDMLDFVDGQPPWNVMLHYARDVGALSRVDLPGADIVLVSDPEAITQIMVTDTGDFYKKTPTAALRPVSTDEGDVFTQPGGKVWAERMACNPMVLALRDGWLDTALPRMHEQLKKRISGFVGKSFEHTYDTLLHMAFDAFSVMLYGEEFGESTFRDWVIVASELDRRMKSKMPFLFDTLPEEAQAAQDRNHAAFVGAVRKARAEANPVGTDLLRHAIRAGCDHDDDLLATELANMYYGGIVSSSSAVTCTLYLLGKSDTEMERVCNALAKLGPDATHAQIRACEELQAAVLETLRLLPPVSLWTRNVRTDADVVVAGYRMPADTSLLIGNRHAHTHADHWEDAELYRPGRWTAERRASDPLGSDYFFPFGRGERTCLAQEVGLAYIQLAVGTALMHSDPNVGLGEKLDQDFWFGCMVPKDLSSNFDRKRTPVDGAR</sequence>
<organism evidence="4 5">
    <name type="scientific">Qipengyuania gaetbuli</name>
    <dbReference type="NCBI Taxonomy" id="266952"/>
    <lineage>
        <taxon>Bacteria</taxon>
        <taxon>Pseudomonadati</taxon>
        <taxon>Pseudomonadota</taxon>
        <taxon>Alphaproteobacteria</taxon>
        <taxon>Sphingomonadales</taxon>
        <taxon>Erythrobacteraceae</taxon>
        <taxon>Qipengyuania</taxon>
    </lineage>
</organism>
<dbReference type="InterPro" id="IPR050121">
    <property type="entry name" value="Cytochrome_P450_monoxygenase"/>
</dbReference>
<dbReference type="Gene3D" id="1.10.630.10">
    <property type="entry name" value="Cytochrome P450"/>
    <property type="match status" value="1"/>
</dbReference>
<dbReference type="EMBL" id="WTYF01000002">
    <property type="protein sequence ID" value="MXO49711.1"/>
    <property type="molecule type" value="Genomic_DNA"/>
</dbReference>
<dbReference type="InterPro" id="IPR001128">
    <property type="entry name" value="Cyt_P450"/>
</dbReference>
<dbReference type="CDD" id="cd00302">
    <property type="entry name" value="cytochrome_P450"/>
    <property type="match status" value="1"/>
</dbReference>
<protein>
    <submittedName>
        <fullName evidence="4">Cytochrome P450</fullName>
    </submittedName>
</protein>
<dbReference type="GO" id="GO:0004497">
    <property type="term" value="F:monooxygenase activity"/>
    <property type="evidence" value="ECO:0007669"/>
    <property type="project" value="UniProtKB-KW"/>
</dbReference>
<reference evidence="4 5" key="1">
    <citation type="submission" date="2019-12" db="EMBL/GenBank/DDBJ databases">
        <title>Genomic-based taxomic classification of the family Erythrobacteraceae.</title>
        <authorList>
            <person name="Xu L."/>
        </authorList>
    </citation>
    <scope>NUCLEOTIDE SEQUENCE [LARGE SCALE GENOMIC DNA]</scope>
    <source>
        <strain evidence="4 5">DSM 16225</strain>
    </source>
</reference>